<dbReference type="PROSITE" id="PS51736">
    <property type="entry name" value="RECOMBINASES_3"/>
    <property type="match status" value="1"/>
</dbReference>
<dbReference type="SUPFAM" id="SSF53041">
    <property type="entry name" value="Resolvase-like"/>
    <property type="match status" value="1"/>
</dbReference>
<evidence type="ECO:0000256" key="1">
    <source>
        <dbReference type="SAM" id="Coils"/>
    </source>
</evidence>
<dbReference type="eggNOG" id="COG1961">
    <property type="taxonomic scope" value="Bacteria"/>
</dbReference>
<dbReference type="CDD" id="cd00338">
    <property type="entry name" value="Ser_Recombinase"/>
    <property type="match status" value="1"/>
</dbReference>
<dbReference type="InterPro" id="IPR006119">
    <property type="entry name" value="Resolv_N"/>
</dbReference>
<dbReference type="HOGENOM" id="CLU_010686_0_5_9"/>
<dbReference type="PANTHER" id="PTHR30461">
    <property type="entry name" value="DNA-INVERTASE FROM LAMBDOID PROPHAGE"/>
    <property type="match status" value="1"/>
</dbReference>
<dbReference type="EMBL" id="AQFT01000158">
    <property type="protein sequence ID" value="EMZ19785.1"/>
    <property type="molecule type" value="Genomic_DNA"/>
</dbReference>
<feature type="coiled-coil region" evidence="1">
    <location>
        <begin position="402"/>
        <end position="457"/>
    </location>
</feature>
<dbReference type="Gene3D" id="3.90.1750.20">
    <property type="entry name" value="Putative Large Serine Recombinase, Chain B, Domain 2"/>
    <property type="match status" value="1"/>
</dbReference>
<dbReference type="STRING" id="1235802.C823_05259"/>
<dbReference type="InterPro" id="IPR038109">
    <property type="entry name" value="DNA_bind_recomb_sf"/>
</dbReference>
<dbReference type="GO" id="GO:0000150">
    <property type="term" value="F:DNA strand exchange activity"/>
    <property type="evidence" value="ECO:0007669"/>
    <property type="project" value="InterPro"/>
</dbReference>
<dbReference type="Proteomes" id="UP000012589">
    <property type="component" value="Unassembled WGS sequence"/>
</dbReference>
<keyword evidence="1" id="KW-0175">Coiled coil</keyword>
<dbReference type="PATRIC" id="fig|1235802.3.peg.5546"/>
<dbReference type="InterPro" id="IPR050639">
    <property type="entry name" value="SSR_resolvase"/>
</dbReference>
<dbReference type="InterPro" id="IPR011109">
    <property type="entry name" value="DNA_bind_recombinase_dom"/>
</dbReference>
<organism evidence="4 5">
    <name type="scientific">Eubacterium plexicaudatum ASF492</name>
    <dbReference type="NCBI Taxonomy" id="1235802"/>
    <lineage>
        <taxon>Bacteria</taxon>
        <taxon>Bacillati</taxon>
        <taxon>Bacillota</taxon>
        <taxon>Clostridia</taxon>
        <taxon>Eubacteriales</taxon>
        <taxon>Eubacteriaceae</taxon>
        <taxon>Eubacterium</taxon>
    </lineage>
</organism>
<gene>
    <name evidence="4" type="ORF">C823_05259</name>
</gene>
<name>N2A197_9FIRM</name>
<comment type="caution">
    <text evidence="4">The sequence shown here is derived from an EMBL/GenBank/DDBJ whole genome shotgun (WGS) entry which is preliminary data.</text>
</comment>
<dbReference type="GO" id="GO:0003677">
    <property type="term" value="F:DNA binding"/>
    <property type="evidence" value="ECO:0007669"/>
    <property type="project" value="InterPro"/>
</dbReference>
<dbReference type="InterPro" id="IPR025827">
    <property type="entry name" value="Zn_ribbon_recom_dom"/>
</dbReference>
<dbReference type="Pfam" id="PF07508">
    <property type="entry name" value="Recombinase"/>
    <property type="match status" value="1"/>
</dbReference>
<dbReference type="Pfam" id="PF00239">
    <property type="entry name" value="Resolvase"/>
    <property type="match status" value="1"/>
</dbReference>
<dbReference type="InterPro" id="IPR036162">
    <property type="entry name" value="Resolvase-like_N_sf"/>
</dbReference>
<evidence type="ECO:0000259" key="3">
    <source>
        <dbReference type="PROSITE" id="PS51737"/>
    </source>
</evidence>
<dbReference type="PANTHER" id="PTHR30461:SF23">
    <property type="entry name" value="DNA RECOMBINASE-RELATED"/>
    <property type="match status" value="1"/>
</dbReference>
<dbReference type="Pfam" id="PF13408">
    <property type="entry name" value="Zn_ribbon_recom"/>
    <property type="match status" value="1"/>
</dbReference>
<evidence type="ECO:0000259" key="2">
    <source>
        <dbReference type="PROSITE" id="PS51736"/>
    </source>
</evidence>
<reference evidence="4 5" key="1">
    <citation type="journal article" date="2014" name="Genome Announc.">
        <title>Draft genome sequences of the altered schaedler flora, a defined bacterial community from gnotobiotic mice.</title>
        <authorList>
            <person name="Wannemuehler M.J."/>
            <person name="Overstreet A.M."/>
            <person name="Ward D.V."/>
            <person name="Phillips G.J."/>
        </authorList>
    </citation>
    <scope>NUCLEOTIDE SEQUENCE [LARGE SCALE GENOMIC DNA]</scope>
    <source>
        <strain evidence="4 5">ASF492</strain>
    </source>
</reference>
<sequence length="520" mass="59753">MIKITKIDEFRTLPQDNKTRTAAYCRVSTDSDEQMESLDTQRSHYERYIKTNPEWDFAGVYFDEGVTGTKKEIRKGLMSLISDCEKGLIDLILTKSISRFCRNTTDCLELVRKLLDLNVCIYFEKENLNTGSMESELMLSILGSLAENESVSISENEKWSIKKRFQNGTYVISYPPYGYINVDRKMIIVPEQAEIVRQIFSDCLDGKSTHLIAKELNERGITAKKGGKWSSGSVLAIIRNEKYTGDVIFQKTYTDSSFNRHTNYGEYDRYLCKDHHEAVISHEIYDKANELVDRRGQEKGNGTNTERYLNRYEFSGKIKCGECGSTFKRRKHSKPSGNYIAWCCSRHIEDKTACTMKYITDDAVKAAFVTMMNKLIFSQQTVLKPLLRNMQGYDEEGRLQQIENIEAAIEKVKEKKQVLVSLMTSGLLEPPIFQKENNALIVENERLKERKENLLSSVSIDNEKADALKNLIKFVSGHEMLTEYDEGLFESHVKEITVISRKEIIFGLHCGLNLKERLDG</sequence>
<dbReference type="PROSITE" id="PS51737">
    <property type="entry name" value="RECOMBINASE_DNA_BIND"/>
    <property type="match status" value="1"/>
</dbReference>
<evidence type="ECO:0000313" key="5">
    <source>
        <dbReference type="Proteomes" id="UP000012589"/>
    </source>
</evidence>
<evidence type="ECO:0000313" key="4">
    <source>
        <dbReference type="EMBL" id="EMZ19785.1"/>
    </source>
</evidence>
<feature type="domain" description="Recombinase" evidence="3">
    <location>
        <begin position="176"/>
        <end position="298"/>
    </location>
</feature>
<accession>N2A197</accession>
<evidence type="ECO:0008006" key="6">
    <source>
        <dbReference type="Google" id="ProtNLM"/>
    </source>
</evidence>
<keyword evidence="5" id="KW-1185">Reference proteome</keyword>
<dbReference type="SMART" id="SM00857">
    <property type="entry name" value="Resolvase"/>
    <property type="match status" value="1"/>
</dbReference>
<feature type="domain" description="Resolvase/invertase-type recombinase catalytic" evidence="2">
    <location>
        <begin position="20"/>
        <end position="168"/>
    </location>
</feature>
<dbReference type="Gene3D" id="3.40.50.1390">
    <property type="entry name" value="Resolvase, N-terminal catalytic domain"/>
    <property type="match status" value="1"/>
</dbReference>
<dbReference type="OrthoDB" id="9769353at2"/>
<dbReference type="AlphaFoldDB" id="N2A197"/>
<proteinExistence type="predicted"/>
<protein>
    <recommendedName>
        <fullName evidence="6">Recombinase domain-containing protein</fullName>
    </recommendedName>
</protein>